<feature type="domain" description="SHSP" evidence="3">
    <location>
        <begin position="70"/>
        <end position="124"/>
    </location>
</feature>
<dbReference type="PANTHER" id="PTHR45640:SF13">
    <property type="entry name" value="HEAT SHOCK PROTEIN 22-RELATED"/>
    <property type="match status" value="1"/>
</dbReference>
<reference evidence="4 5" key="1">
    <citation type="journal article" date="2020" name="Cell">
        <title>Large-Scale Comparative Analyses of Tick Genomes Elucidate Their Genetic Diversity and Vector Capacities.</title>
        <authorList>
            <consortium name="Tick Genome and Microbiome Consortium (TIGMIC)"/>
            <person name="Jia N."/>
            <person name="Wang J."/>
            <person name="Shi W."/>
            <person name="Du L."/>
            <person name="Sun Y."/>
            <person name="Zhan W."/>
            <person name="Jiang J.F."/>
            <person name="Wang Q."/>
            <person name="Zhang B."/>
            <person name="Ji P."/>
            <person name="Bell-Sakyi L."/>
            <person name="Cui X.M."/>
            <person name="Yuan T.T."/>
            <person name="Jiang B.G."/>
            <person name="Yang W.F."/>
            <person name="Lam T.T."/>
            <person name="Chang Q.C."/>
            <person name="Ding S.J."/>
            <person name="Wang X.J."/>
            <person name="Zhu J.G."/>
            <person name="Ruan X.D."/>
            <person name="Zhao L."/>
            <person name="Wei J.T."/>
            <person name="Ye R.Z."/>
            <person name="Que T.C."/>
            <person name="Du C.H."/>
            <person name="Zhou Y.H."/>
            <person name="Cheng J.X."/>
            <person name="Dai P.F."/>
            <person name="Guo W.B."/>
            <person name="Han X.H."/>
            <person name="Huang E.J."/>
            <person name="Li L.F."/>
            <person name="Wei W."/>
            <person name="Gao Y.C."/>
            <person name="Liu J.Z."/>
            <person name="Shao H.Z."/>
            <person name="Wang X."/>
            <person name="Wang C.C."/>
            <person name="Yang T.C."/>
            <person name="Huo Q.B."/>
            <person name="Li W."/>
            <person name="Chen H.Y."/>
            <person name="Chen S.E."/>
            <person name="Zhou L.G."/>
            <person name="Ni X.B."/>
            <person name="Tian J.H."/>
            <person name="Sheng Y."/>
            <person name="Liu T."/>
            <person name="Pan Y.S."/>
            <person name="Xia L.Y."/>
            <person name="Li J."/>
            <person name="Zhao F."/>
            <person name="Cao W.C."/>
        </authorList>
    </citation>
    <scope>NUCLEOTIDE SEQUENCE [LARGE SCALE GENOMIC DNA]</scope>
    <source>
        <strain evidence="4">HaeL-2018</strain>
    </source>
</reference>
<dbReference type="InterPro" id="IPR001436">
    <property type="entry name" value="Alpha-crystallin/sHSP_animal"/>
</dbReference>
<feature type="region of interest" description="Disordered" evidence="2">
    <location>
        <begin position="573"/>
        <end position="592"/>
    </location>
</feature>
<organism evidence="4 5">
    <name type="scientific">Haemaphysalis longicornis</name>
    <name type="common">Bush tick</name>
    <dbReference type="NCBI Taxonomy" id="44386"/>
    <lineage>
        <taxon>Eukaryota</taxon>
        <taxon>Metazoa</taxon>
        <taxon>Ecdysozoa</taxon>
        <taxon>Arthropoda</taxon>
        <taxon>Chelicerata</taxon>
        <taxon>Arachnida</taxon>
        <taxon>Acari</taxon>
        <taxon>Parasitiformes</taxon>
        <taxon>Ixodida</taxon>
        <taxon>Ixodoidea</taxon>
        <taxon>Ixodidae</taxon>
        <taxon>Haemaphysalinae</taxon>
        <taxon>Haemaphysalis</taxon>
    </lineage>
</organism>
<evidence type="ECO:0000259" key="3">
    <source>
        <dbReference type="Pfam" id="PF00011"/>
    </source>
</evidence>
<evidence type="ECO:0000256" key="1">
    <source>
        <dbReference type="ARBA" id="ARBA00023016"/>
    </source>
</evidence>
<feature type="compositionally biased region" description="Polar residues" evidence="2">
    <location>
        <begin position="576"/>
        <end position="592"/>
    </location>
</feature>
<name>A0A9J6FY99_HAELO</name>
<dbReference type="Gene3D" id="2.60.40.790">
    <property type="match status" value="1"/>
</dbReference>
<dbReference type="AlphaFoldDB" id="A0A9J6FY99"/>
<dbReference type="Pfam" id="PF00011">
    <property type="entry name" value="HSP20"/>
    <property type="match status" value="1"/>
</dbReference>
<dbReference type="CDD" id="cd06526">
    <property type="entry name" value="metazoan_ACD"/>
    <property type="match status" value="1"/>
</dbReference>
<evidence type="ECO:0000256" key="2">
    <source>
        <dbReference type="SAM" id="MobiDB-lite"/>
    </source>
</evidence>
<dbReference type="GO" id="GO:0005634">
    <property type="term" value="C:nucleus"/>
    <property type="evidence" value="ECO:0007669"/>
    <property type="project" value="TreeGrafter"/>
</dbReference>
<dbReference type="Gene3D" id="1.20.58.1520">
    <property type="match status" value="1"/>
</dbReference>
<protein>
    <recommendedName>
        <fullName evidence="3">SHSP domain-containing protein</fullName>
    </recommendedName>
</protein>
<dbReference type="GO" id="GO:0005737">
    <property type="term" value="C:cytoplasm"/>
    <property type="evidence" value="ECO:0007669"/>
    <property type="project" value="TreeGrafter"/>
</dbReference>
<dbReference type="GO" id="GO:0051082">
    <property type="term" value="F:unfolded protein binding"/>
    <property type="evidence" value="ECO:0007669"/>
    <property type="project" value="TreeGrafter"/>
</dbReference>
<proteinExistence type="predicted"/>
<feature type="compositionally biased region" description="Basic and acidic residues" evidence="2">
    <location>
        <begin position="420"/>
        <end position="435"/>
    </location>
</feature>
<dbReference type="InterPro" id="IPR008978">
    <property type="entry name" value="HSP20-like_chaperone"/>
</dbReference>
<dbReference type="OrthoDB" id="642895at2759"/>
<feature type="region of interest" description="Disordered" evidence="2">
    <location>
        <begin position="125"/>
        <end position="175"/>
    </location>
</feature>
<gene>
    <name evidence="4" type="ORF">HPB48_021379</name>
</gene>
<keyword evidence="1" id="KW-0346">Stress response</keyword>
<comment type="caution">
    <text evidence="4">The sequence shown here is derived from an EMBL/GenBank/DDBJ whole genome shotgun (WGS) entry which is preliminary data.</text>
</comment>
<dbReference type="VEuPathDB" id="VectorBase:HLOH_059612"/>
<keyword evidence="5" id="KW-1185">Reference proteome</keyword>
<feature type="compositionally biased region" description="Basic residues" evidence="2">
    <location>
        <begin position="464"/>
        <end position="478"/>
    </location>
</feature>
<dbReference type="Proteomes" id="UP000821853">
    <property type="component" value="Chromosome 2"/>
</dbReference>
<dbReference type="EMBL" id="JABSTR010000004">
    <property type="protein sequence ID" value="KAH9367020.1"/>
    <property type="molecule type" value="Genomic_DNA"/>
</dbReference>
<dbReference type="PRINTS" id="PR00299">
    <property type="entry name" value="ACRYSTALLIN"/>
</dbReference>
<accession>A0A9J6FY99</accession>
<dbReference type="PANTHER" id="PTHR45640">
    <property type="entry name" value="HEAT SHOCK PROTEIN HSP-12.2-RELATED"/>
    <property type="match status" value="1"/>
</dbReference>
<feature type="region of interest" description="Disordered" evidence="2">
    <location>
        <begin position="418"/>
        <end position="501"/>
    </location>
</feature>
<dbReference type="Pfam" id="PF03999">
    <property type="entry name" value="MAP65_ASE1"/>
    <property type="match status" value="1"/>
</dbReference>
<dbReference type="SUPFAM" id="SSF49764">
    <property type="entry name" value="HSP20-like chaperones"/>
    <property type="match status" value="1"/>
</dbReference>
<evidence type="ECO:0000313" key="5">
    <source>
        <dbReference type="Proteomes" id="UP000821853"/>
    </source>
</evidence>
<dbReference type="GO" id="GO:0009408">
    <property type="term" value="P:response to heat"/>
    <property type="evidence" value="ECO:0007669"/>
    <property type="project" value="TreeGrafter"/>
</dbReference>
<evidence type="ECO:0000313" key="4">
    <source>
        <dbReference type="EMBL" id="KAH9367020.1"/>
    </source>
</evidence>
<sequence length="592" mass="65334">MALFPFYNRGFRGFFDDDDFGGSFLDGELFDPPFYHQRFYIQPRHHQPSSQRSTGVCPARQQQGTSVACTPDKFAINVDTRHFAPEEISVKTENNCVVIHGKHEEKSDDRGCYVKREFTRRYVLSRRRRPGDRQVPPQAERSPGSRGSALRQCGGPVARQPGCASRGASQQGRLGRVRVVQQGRLGPVRAPAQHQPQVRPGPRGQRLVDVQPARPPLDALHQRAQRLLQPHGVQAASHVHEGALQALGPVYALLAQEVPLARKHHDQGQAVDGQPVLLLQVGQQGLLEALADVLQPRLAGVHAQAAVGQGLRAERVIFKNEVIFKNAKNEAIFKKVERREVVWARLLDYDKRQADPARLHNRGGRLLTEMKEAKRLETELPRPEREITSYIDNYAGEERGVFESWSAQFLSHLEAQHAAFNDKKERQRLEREQRRQKGKRPRQGSPTGAVSKVSPHDGPITHRGPPRPAKRRSLKLQRKSVAAQKLGMSDSKAPEPQANGQARAVPTSQATLAVPGFLPLSDGSARLVAAETLQTTSTGQSNTRCYAGKAGMSAGFPFCGGLSHHSCDPTDCATPCNGTRRTSTQTTGAEGP</sequence>
<dbReference type="GO" id="GO:0042026">
    <property type="term" value="P:protein refolding"/>
    <property type="evidence" value="ECO:0007669"/>
    <property type="project" value="TreeGrafter"/>
</dbReference>
<dbReference type="InterPro" id="IPR002068">
    <property type="entry name" value="A-crystallin/Hsp20_dom"/>
</dbReference>